<proteinExistence type="predicted"/>
<keyword evidence="3" id="KW-1185">Reference proteome</keyword>
<gene>
    <name evidence="2" type="primary">Acey_s0045.g1218</name>
    <name evidence="2" type="ORF">Y032_0045g1218</name>
</gene>
<dbReference type="EMBL" id="JARK01001381">
    <property type="protein sequence ID" value="EYC13017.1"/>
    <property type="molecule type" value="Genomic_DNA"/>
</dbReference>
<evidence type="ECO:0000313" key="2">
    <source>
        <dbReference type="EMBL" id="EYC13017.1"/>
    </source>
</evidence>
<dbReference type="Proteomes" id="UP000024635">
    <property type="component" value="Unassembled WGS sequence"/>
</dbReference>
<feature type="region of interest" description="Disordered" evidence="1">
    <location>
        <begin position="1"/>
        <end position="21"/>
    </location>
</feature>
<reference evidence="3" key="1">
    <citation type="journal article" date="2015" name="Nat. Genet.">
        <title>The genome and transcriptome of the zoonotic hookworm Ancylostoma ceylanicum identify infection-specific gene families.</title>
        <authorList>
            <person name="Schwarz E.M."/>
            <person name="Hu Y."/>
            <person name="Antoshechkin I."/>
            <person name="Miller M.M."/>
            <person name="Sternberg P.W."/>
            <person name="Aroian R.V."/>
        </authorList>
    </citation>
    <scope>NUCLEOTIDE SEQUENCE</scope>
    <source>
        <strain evidence="3">HY135</strain>
    </source>
</reference>
<feature type="compositionally biased region" description="Low complexity" evidence="1">
    <location>
        <begin position="8"/>
        <end position="21"/>
    </location>
</feature>
<accession>A0A016UDU8</accession>
<comment type="caution">
    <text evidence="2">The sequence shown here is derived from an EMBL/GenBank/DDBJ whole genome shotgun (WGS) entry which is preliminary data.</text>
</comment>
<dbReference type="AlphaFoldDB" id="A0A016UDU8"/>
<evidence type="ECO:0008006" key="4">
    <source>
        <dbReference type="Google" id="ProtNLM"/>
    </source>
</evidence>
<protein>
    <recommendedName>
        <fullName evidence="4">BTB domain-containing protein</fullName>
    </recommendedName>
</protein>
<evidence type="ECO:0000313" key="3">
    <source>
        <dbReference type="Proteomes" id="UP000024635"/>
    </source>
</evidence>
<feature type="region of interest" description="Disordered" evidence="1">
    <location>
        <begin position="34"/>
        <end position="55"/>
    </location>
</feature>
<name>A0A016UDU8_9BILA</name>
<dbReference type="OrthoDB" id="5864704at2759"/>
<evidence type="ECO:0000256" key="1">
    <source>
        <dbReference type="SAM" id="MobiDB-lite"/>
    </source>
</evidence>
<organism evidence="2 3">
    <name type="scientific">Ancylostoma ceylanicum</name>
    <dbReference type="NCBI Taxonomy" id="53326"/>
    <lineage>
        <taxon>Eukaryota</taxon>
        <taxon>Metazoa</taxon>
        <taxon>Ecdysozoa</taxon>
        <taxon>Nematoda</taxon>
        <taxon>Chromadorea</taxon>
        <taxon>Rhabditida</taxon>
        <taxon>Rhabditina</taxon>
        <taxon>Rhabditomorpha</taxon>
        <taxon>Strongyloidea</taxon>
        <taxon>Ancylostomatidae</taxon>
        <taxon>Ancylostomatinae</taxon>
        <taxon>Ancylostoma</taxon>
    </lineage>
</organism>
<sequence>MVGKQEDGGTVTTGTNPPVYTTAIISSSTQSSHTSLCSAALPPEDPQPGPSTPVISTKDEVIVETSDGGLFLLSRCRLAAESHFFRALFHGTYLESKSSRSYTLCSGECFYAIESTEKTIEKELSTCLSLVLLAPFPLD</sequence>